<dbReference type="Proteomes" id="UP000278632">
    <property type="component" value="Unassembled WGS sequence"/>
</dbReference>
<evidence type="ECO:0000313" key="2">
    <source>
        <dbReference type="Proteomes" id="UP000278632"/>
    </source>
</evidence>
<accession>A0A3N0BLJ9</accession>
<sequence length="66" mass="7035">MLPAELKSVCACAVYPTLMARQAVLELGLAAQGSARPRRVRLHDVRGVGAALRGDVRSQIGFAGRF</sequence>
<proteinExistence type="predicted"/>
<evidence type="ECO:0000313" key="1">
    <source>
        <dbReference type="EMBL" id="RNL48953.1"/>
    </source>
</evidence>
<protein>
    <submittedName>
        <fullName evidence="1">Uncharacterized protein</fullName>
    </submittedName>
</protein>
<dbReference type="EMBL" id="QICD01000001">
    <property type="protein sequence ID" value="RNL48953.1"/>
    <property type="molecule type" value="Genomic_DNA"/>
</dbReference>
<name>A0A3N0BLJ9_9ACTN</name>
<dbReference type="AlphaFoldDB" id="A0A3N0BLJ9"/>
<comment type="caution">
    <text evidence="1">The sequence shown here is derived from an EMBL/GenBank/DDBJ whole genome shotgun (WGS) entry which is preliminary data.</text>
</comment>
<keyword evidence="2" id="KW-1185">Reference proteome</keyword>
<organism evidence="1 2">
    <name type="scientific">Paraeggerthella hongkongensis</name>
    <dbReference type="NCBI Taxonomy" id="230658"/>
    <lineage>
        <taxon>Bacteria</taxon>
        <taxon>Bacillati</taxon>
        <taxon>Actinomycetota</taxon>
        <taxon>Coriobacteriia</taxon>
        <taxon>Eggerthellales</taxon>
        <taxon>Eggerthellaceae</taxon>
        <taxon>Paraeggerthella</taxon>
    </lineage>
</organism>
<reference evidence="2" key="1">
    <citation type="submission" date="2018-05" db="EMBL/GenBank/DDBJ databases">
        <title>Genome Sequencing of selected type strains of the family Eggerthellaceae.</title>
        <authorList>
            <person name="Danylec N."/>
            <person name="Stoll D.A."/>
            <person name="Doetsch A."/>
            <person name="Huch M."/>
        </authorList>
    </citation>
    <scope>NUCLEOTIDE SEQUENCE [LARGE SCALE GENOMIC DNA]</scope>
    <source>
        <strain evidence="2">DSM 16106</strain>
    </source>
</reference>
<gene>
    <name evidence="1" type="ORF">DMP08_00380</name>
</gene>